<evidence type="ECO:0000256" key="4">
    <source>
        <dbReference type="ARBA" id="ARBA00023136"/>
    </source>
</evidence>
<dbReference type="GO" id="GO:0012505">
    <property type="term" value="C:endomembrane system"/>
    <property type="evidence" value="ECO:0007669"/>
    <property type="project" value="UniProtKB-SubCell"/>
</dbReference>
<feature type="transmembrane region" description="Helical" evidence="5">
    <location>
        <begin position="104"/>
        <end position="121"/>
    </location>
</feature>
<evidence type="ECO:0000313" key="10">
    <source>
        <dbReference type="Proteomes" id="UP000321746"/>
    </source>
</evidence>
<comment type="similarity">
    <text evidence="5">Belongs to the complex I subunit 2 family.</text>
</comment>
<dbReference type="EMBL" id="BJYG01000004">
    <property type="protein sequence ID" value="GEN62309.1"/>
    <property type="molecule type" value="Genomic_DNA"/>
</dbReference>
<keyword evidence="4 5" id="KW-0472">Membrane</keyword>
<sequence>MLIHDLFLPLPLVVLPTGTMLLLLSITWHRSATRSFSLALLTLLLTLAFTHHRLTTFLHGGTTFFTEDLWADYTAALILLSSLCILGLSWRNIARDTDQPPDEYPLLLLLGTLGAVTMVFSTNYMSFFLGLEILSLSLTGLVAFRHHHIPAASEAAMKYLILSGFSSAILLFGIGLAYTATGSLHFAPPDPANNAIPGLPLAATIMILTGIFFKLSAVPFHMWMPDVMEGASVPVAAFIAIVPKIAVFSALIRYFGTGDLPPFLHGTLSAIIILTILGGNLLALRQTNLTRLLACSSIAHVGYLLMAFYSPGLIQSGAVAIYLIAYTTATLGAFAVISALATQEGTDGTNIADWKGQFTKHPLLASAMSLMLLSLAGIPPGIGFFAKFEIAATGVEHQRNLLLAVLVTGSIIGLYYYLNIIRVMLSPASFSSQTDNRRNNPELTALVFVLAIIVVVGGIFPAWLIRPVLPASASVNTAPPPDTTQETDSRTLPP</sequence>
<comment type="function">
    <text evidence="5">NDH-1 shuttles electrons from NADH, via FMN and iron-sulfur (Fe-S) centers, to quinones in the respiratory chain. The immediate electron acceptor for the enzyme in this species is believed to be ubiquinone. Couples the redox reaction to proton translocation (for every two electrons transferred, four hydrogen ions are translocated across the cytoplasmic membrane), and thus conserves the redox energy in a proton gradient.</text>
</comment>
<dbReference type="InterPro" id="IPR010096">
    <property type="entry name" value="NADH-Q_OxRdtase_suN/2"/>
</dbReference>
<accession>A0A511XHA1</accession>
<dbReference type="GO" id="GO:0050136">
    <property type="term" value="F:NADH dehydrogenase (quinone) (non-electrogenic) activity"/>
    <property type="evidence" value="ECO:0007669"/>
    <property type="project" value="UniProtKB-UniRule"/>
</dbReference>
<dbReference type="OrthoDB" id="9811718at2"/>
<organism evidence="9 10">
    <name type="scientific">Acetobacter oeni</name>
    <dbReference type="NCBI Taxonomy" id="304077"/>
    <lineage>
        <taxon>Bacteria</taxon>
        <taxon>Pseudomonadati</taxon>
        <taxon>Pseudomonadota</taxon>
        <taxon>Alphaproteobacteria</taxon>
        <taxon>Acetobacterales</taxon>
        <taxon>Acetobacteraceae</taxon>
        <taxon>Acetobacter</taxon>
    </lineage>
</organism>
<dbReference type="GO" id="GO:0048038">
    <property type="term" value="F:quinone binding"/>
    <property type="evidence" value="ECO:0007669"/>
    <property type="project" value="UniProtKB-KW"/>
</dbReference>
<keyword evidence="10" id="KW-1185">Reference proteome</keyword>
<gene>
    <name evidence="5" type="primary">nuoN</name>
    <name evidence="9" type="ORF">AOE01nite_05330</name>
</gene>
<evidence type="ECO:0000256" key="5">
    <source>
        <dbReference type="HAMAP-Rule" id="MF_00445"/>
    </source>
</evidence>
<evidence type="ECO:0000256" key="1">
    <source>
        <dbReference type="ARBA" id="ARBA00004127"/>
    </source>
</evidence>
<feature type="transmembrane region" description="Helical" evidence="5">
    <location>
        <begin position="235"/>
        <end position="256"/>
    </location>
</feature>
<keyword evidence="2 5" id="KW-0812">Transmembrane</keyword>
<dbReference type="Pfam" id="PF00361">
    <property type="entry name" value="Proton_antipo_M"/>
    <property type="match status" value="1"/>
</dbReference>
<dbReference type="PANTHER" id="PTHR22773">
    <property type="entry name" value="NADH DEHYDROGENASE"/>
    <property type="match status" value="1"/>
</dbReference>
<dbReference type="EC" id="7.1.1.-" evidence="5"/>
<protein>
    <recommendedName>
        <fullName evidence="5">NADH-quinone oxidoreductase subunit N</fullName>
        <ecNumber evidence="5">7.1.1.-</ecNumber>
    </recommendedName>
    <alternativeName>
        <fullName evidence="5">NADH dehydrogenase I subunit N</fullName>
    </alternativeName>
    <alternativeName>
        <fullName evidence="5">NDH-1 subunit N</fullName>
    </alternativeName>
</protein>
<feature type="transmembrane region" description="Helical" evidence="5">
    <location>
        <begin position="321"/>
        <end position="342"/>
    </location>
</feature>
<feature type="transmembrane region" description="Helical" evidence="5">
    <location>
        <begin position="36"/>
        <end position="54"/>
    </location>
</feature>
<evidence type="ECO:0000256" key="2">
    <source>
        <dbReference type="ARBA" id="ARBA00022692"/>
    </source>
</evidence>
<proteinExistence type="inferred from homology"/>
<keyword evidence="5" id="KW-0874">Quinone</keyword>
<feature type="transmembrane region" description="Helical" evidence="5">
    <location>
        <begin position="445"/>
        <end position="465"/>
    </location>
</feature>
<dbReference type="HAMAP" id="MF_00445">
    <property type="entry name" value="NDH1_NuoN_1"/>
    <property type="match status" value="1"/>
</dbReference>
<evidence type="ECO:0000256" key="3">
    <source>
        <dbReference type="ARBA" id="ARBA00022989"/>
    </source>
</evidence>
<feature type="transmembrane region" description="Helical" evidence="5">
    <location>
        <begin position="402"/>
        <end position="425"/>
    </location>
</feature>
<feature type="transmembrane region" description="Helical" evidence="5">
    <location>
        <begin position="156"/>
        <end position="178"/>
    </location>
</feature>
<evidence type="ECO:0000256" key="7">
    <source>
        <dbReference type="SAM" id="MobiDB-lite"/>
    </source>
</evidence>
<dbReference type="GO" id="GO:0005886">
    <property type="term" value="C:plasma membrane"/>
    <property type="evidence" value="ECO:0007669"/>
    <property type="project" value="UniProtKB-SubCell"/>
</dbReference>
<dbReference type="RefSeq" id="WP_146885752.1">
    <property type="nucleotide sequence ID" value="NZ_BJYG01000004.1"/>
</dbReference>
<comment type="subunit">
    <text evidence="5">NDH-1 is composed of 14 different subunits. Subunits NuoA, H, J, K, L, M, N constitute the membrane sector of the complex.</text>
</comment>
<feature type="transmembrane region" description="Helical" evidence="5">
    <location>
        <begin position="289"/>
        <end position="309"/>
    </location>
</feature>
<feature type="region of interest" description="Disordered" evidence="7">
    <location>
        <begin position="475"/>
        <end position="494"/>
    </location>
</feature>
<feature type="transmembrane region" description="Helical" evidence="5">
    <location>
        <begin position="262"/>
        <end position="282"/>
    </location>
</feature>
<feature type="domain" description="NADH:quinone oxidoreductase/Mrp antiporter transmembrane" evidence="8">
    <location>
        <begin position="121"/>
        <end position="412"/>
    </location>
</feature>
<feature type="transmembrane region" description="Helical" evidence="5">
    <location>
        <begin position="74"/>
        <end position="92"/>
    </location>
</feature>
<dbReference type="Proteomes" id="UP000321746">
    <property type="component" value="Unassembled WGS sequence"/>
</dbReference>
<comment type="subcellular location">
    <subcellularLocation>
        <location evidence="5">Cell membrane</location>
        <topology evidence="5">Multi-pass membrane protein</topology>
    </subcellularLocation>
    <subcellularLocation>
        <location evidence="1">Endomembrane system</location>
        <topology evidence="1">Multi-pass membrane protein</topology>
    </subcellularLocation>
    <subcellularLocation>
        <location evidence="6">Membrane</location>
        <topology evidence="6">Multi-pass membrane protein</topology>
    </subcellularLocation>
</comment>
<evidence type="ECO:0000313" key="9">
    <source>
        <dbReference type="EMBL" id="GEN62309.1"/>
    </source>
</evidence>
<keyword evidence="5" id="KW-0813">Transport</keyword>
<comment type="caution">
    <text evidence="9">The sequence shown here is derived from an EMBL/GenBank/DDBJ whole genome shotgun (WGS) entry which is preliminary data.</text>
</comment>
<name>A0A511XHA1_9PROT</name>
<dbReference type="InterPro" id="IPR001750">
    <property type="entry name" value="ND/Mrp_TM"/>
</dbReference>
<feature type="transmembrane region" description="Helical" evidence="5">
    <location>
        <begin position="363"/>
        <end position="382"/>
    </location>
</feature>
<dbReference type="AlphaFoldDB" id="A0A511XHA1"/>
<keyword evidence="3 5" id="KW-1133">Transmembrane helix</keyword>
<comment type="catalytic activity">
    <reaction evidence="5">
        <text>a quinone + NADH + 5 H(+)(in) = a quinol + NAD(+) + 4 H(+)(out)</text>
        <dbReference type="Rhea" id="RHEA:57888"/>
        <dbReference type="ChEBI" id="CHEBI:15378"/>
        <dbReference type="ChEBI" id="CHEBI:24646"/>
        <dbReference type="ChEBI" id="CHEBI:57540"/>
        <dbReference type="ChEBI" id="CHEBI:57945"/>
        <dbReference type="ChEBI" id="CHEBI:132124"/>
    </reaction>
</comment>
<feature type="transmembrane region" description="Helical" evidence="5">
    <location>
        <begin position="198"/>
        <end position="223"/>
    </location>
</feature>
<dbReference type="GO" id="GO:0042773">
    <property type="term" value="P:ATP synthesis coupled electron transport"/>
    <property type="evidence" value="ECO:0007669"/>
    <property type="project" value="InterPro"/>
</dbReference>
<dbReference type="NCBIfam" id="TIGR01770">
    <property type="entry name" value="NDH_I_N"/>
    <property type="match status" value="1"/>
</dbReference>
<keyword evidence="5" id="KW-1278">Translocase</keyword>
<evidence type="ECO:0000259" key="8">
    <source>
        <dbReference type="Pfam" id="PF00361"/>
    </source>
</evidence>
<reference evidence="9 10" key="1">
    <citation type="submission" date="2019-07" db="EMBL/GenBank/DDBJ databases">
        <title>Whole genome shotgun sequence of Acetobacter oeni NBRC 105207.</title>
        <authorList>
            <person name="Hosoyama A."/>
            <person name="Uohara A."/>
            <person name="Ohji S."/>
            <person name="Ichikawa N."/>
        </authorList>
    </citation>
    <scope>NUCLEOTIDE SEQUENCE [LARGE SCALE GENOMIC DNA]</scope>
    <source>
        <strain evidence="9 10">NBRC 105207</strain>
    </source>
</reference>
<evidence type="ECO:0000256" key="6">
    <source>
        <dbReference type="RuleBase" id="RU000320"/>
    </source>
</evidence>
<feature type="transmembrane region" description="Helical" evidence="5">
    <location>
        <begin position="127"/>
        <end position="144"/>
    </location>
</feature>
<dbReference type="GO" id="GO:0008137">
    <property type="term" value="F:NADH dehydrogenase (ubiquinone) activity"/>
    <property type="evidence" value="ECO:0007669"/>
    <property type="project" value="InterPro"/>
</dbReference>
<keyword evidence="5" id="KW-0520">NAD</keyword>
<feature type="transmembrane region" description="Helical" evidence="5">
    <location>
        <begin position="6"/>
        <end position="24"/>
    </location>
</feature>
<keyword evidence="5" id="KW-0830">Ubiquinone</keyword>
<keyword evidence="5" id="KW-1003">Cell membrane</keyword>